<evidence type="ECO:0000313" key="13">
    <source>
        <dbReference type="Proteomes" id="UP000574067"/>
    </source>
</evidence>
<dbReference type="SMART" id="SM00116">
    <property type="entry name" value="CBS"/>
    <property type="match status" value="2"/>
</dbReference>
<dbReference type="Pfam" id="PF03471">
    <property type="entry name" value="CorC_HlyC"/>
    <property type="match status" value="1"/>
</dbReference>
<dbReference type="InterPro" id="IPR005170">
    <property type="entry name" value="Transptr-assoc_dom"/>
</dbReference>
<dbReference type="InterPro" id="IPR000644">
    <property type="entry name" value="CBS_dom"/>
</dbReference>
<dbReference type="Gene3D" id="3.10.580.10">
    <property type="entry name" value="CBS-domain"/>
    <property type="match status" value="1"/>
</dbReference>
<evidence type="ECO:0000259" key="11">
    <source>
        <dbReference type="PROSITE" id="PS51371"/>
    </source>
</evidence>
<dbReference type="GO" id="GO:0050660">
    <property type="term" value="F:flavin adenine dinucleotide binding"/>
    <property type="evidence" value="ECO:0007669"/>
    <property type="project" value="InterPro"/>
</dbReference>
<comment type="function">
    <text evidence="7">Plays a role in the transport of magnesium and cobalt ions.</text>
</comment>
<evidence type="ECO:0000256" key="7">
    <source>
        <dbReference type="ARBA" id="ARBA00037273"/>
    </source>
</evidence>
<reference evidence="12 13" key="1">
    <citation type="submission" date="2020-04" db="EMBL/GenBank/DDBJ databases">
        <title>Azohydromonas sp. isolated from soil.</title>
        <authorList>
            <person name="Dahal R.H."/>
        </authorList>
    </citation>
    <scope>NUCLEOTIDE SEQUENCE [LARGE SCALE GENOMIC DNA]</scope>
    <source>
        <strain evidence="12 13">G-1-1-14</strain>
    </source>
</reference>
<proteinExistence type="inferred from homology"/>
<keyword evidence="3" id="KW-0677">Repeat</keyword>
<name>A0A848FAH9_9BURK</name>
<dbReference type="CDD" id="cd04590">
    <property type="entry name" value="CBS_pair_CorC_HlyC_assoc"/>
    <property type="match status" value="1"/>
</dbReference>
<evidence type="ECO:0000256" key="1">
    <source>
        <dbReference type="ARBA" id="ARBA00006337"/>
    </source>
</evidence>
<dbReference type="Pfam" id="PF00571">
    <property type="entry name" value="CBS"/>
    <property type="match status" value="2"/>
</dbReference>
<dbReference type="AlphaFoldDB" id="A0A848FAH9"/>
<feature type="region of interest" description="Disordered" evidence="10">
    <location>
        <begin position="1"/>
        <end position="20"/>
    </location>
</feature>
<feature type="domain" description="CBS" evidence="11">
    <location>
        <begin position="142"/>
        <end position="199"/>
    </location>
</feature>
<dbReference type="InterPro" id="IPR044751">
    <property type="entry name" value="Ion_transp-like_CBS"/>
</dbReference>
<dbReference type="FunFam" id="3.10.580.10:FF:000002">
    <property type="entry name" value="Magnesium/cobalt efflux protein CorC"/>
    <property type="match status" value="1"/>
</dbReference>
<dbReference type="InterPro" id="IPR016169">
    <property type="entry name" value="FAD-bd_PCMH_sub2"/>
</dbReference>
<evidence type="ECO:0000256" key="10">
    <source>
        <dbReference type="SAM" id="MobiDB-lite"/>
    </source>
</evidence>
<dbReference type="InterPro" id="IPR036318">
    <property type="entry name" value="FAD-bd_PCMH-like_sf"/>
</dbReference>
<comment type="similarity">
    <text evidence="1">Belongs to the UPF0053 family.</text>
</comment>
<gene>
    <name evidence="12" type="ORF">HHL10_10105</name>
</gene>
<evidence type="ECO:0000313" key="12">
    <source>
        <dbReference type="EMBL" id="NML15333.1"/>
    </source>
</evidence>
<protein>
    <recommendedName>
        <fullName evidence="8">Magnesium and cobalt efflux protein CorC</fullName>
    </recommendedName>
</protein>
<dbReference type="PANTHER" id="PTHR22777">
    <property type="entry name" value="HEMOLYSIN-RELATED"/>
    <property type="match status" value="1"/>
</dbReference>
<accession>A0A848FAH9</accession>
<evidence type="ECO:0000256" key="2">
    <source>
        <dbReference type="ARBA" id="ARBA00022448"/>
    </source>
</evidence>
<dbReference type="SMART" id="SM01091">
    <property type="entry name" value="CorC_HlyC"/>
    <property type="match status" value="1"/>
</dbReference>
<dbReference type="Proteomes" id="UP000574067">
    <property type="component" value="Unassembled WGS sequence"/>
</dbReference>
<evidence type="ECO:0000256" key="5">
    <source>
        <dbReference type="ARBA" id="ARBA00023122"/>
    </source>
</evidence>
<evidence type="ECO:0000256" key="3">
    <source>
        <dbReference type="ARBA" id="ARBA00022737"/>
    </source>
</evidence>
<evidence type="ECO:0000256" key="6">
    <source>
        <dbReference type="ARBA" id="ARBA00023285"/>
    </source>
</evidence>
<dbReference type="PROSITE" id="PS51371">
    <property type="entry name" value="CBS"/>
    <property type="match status" value="2"/>
</dbReference>
<feature type="domain" description="CBS" evidence="11">
    <location>
        <begin position="73"/>
        <end position="139"/>
    </location>
</feature>
<dbReference type="GO" id="GO:0005886">
    <property type="term" value="C:plasma membrane"/>
    <property type="evidence" value="ECO:0007669"/>
    <property type="project" value="TreeGrafter"/>
</dbReference>
<dbReference type="Gene3D" id="3.30.465.10">
    <property type="match status" value="1"/>
</dbReference>
<evidence type="ECO:0000256" key="4">
    <source>
        <dbReference type="ARBA" id="ARBA00022842"/>
    </source>
</evidence>
<keyword evidence="2" id="KW-0813">Transport</keyword>
<evidence type="ECO:0000256" key="8">
    <source>
        <dbReference type="ARBA" id="ARBA00040729"/>
    </source>
</evidence>
<organism evidence="12 13">
    <name type="scientific">Azohydromonas caseinilytica</name>
    <dbReference type="NCBI Taxonomy" id="2728836"/>
    <lineage>
        <taxon>Bacteria</taxon>
        <taxon>Pseudomonadati</taxon>
        <taxon>Pseudomonadota</taxon>
        <taxon>Betaproteobacteria</taxon>
        <taxon>Burkholderiales</taxon>
        <taxon>Sphaerotilaceae</taxon>
        <taxon>Azohydromonas</taxon>
    </lineage>
</organism>
<sequence>MSEPPQPAKSASGRPPRLAPEKRSLFERLVEFISPGPDSKAELMETLADAEQRELIEPESRLMLEGVLRMADMSAGDVMVAAPRMDLLDIEAPYEALLELVIGAGHSRFPVYDGRRDNIIGILMAKDLLKLQRAPELKLRTLLRPAVFVPESKRLNELLRDFRSNRNHLAIVIDEFGNTAGLITIEDVLEEIVGEIEDEFDDKDAESAVYTLADGSYRVAGDAEIGDVNEAFAAALPSEDFDTIGGLVAHELGHVPRRGEAVDIGPLRFTVMLARGGAVRWFKVTRIPGADAPAS</sequence>
<keyword evidence="4" id="KW-0460">Magnesium</keyword>
<dbReference type="EMBL" id="JABBFW010000005">
    <property type="protein sequence ID" value="NML15333.1"/>
    <property type="molecule type" value="Genomic_DNA"/>
</dbReference>
<comment type="caution">
    <text evidence="12">The sequence shown here is derived from an EMBL/GenBank/DDBJ whole genome shotgun (WGS) entry which is preliminary data.</text>
</comment>
<dbReference type="RefSeq" id="WP_169160223.1">
    <property type="nucleotide sequence ID" value="NZ_JABBFW010000005.1"/>
</dbReference>
<dbReference type="PANTHER" id="PTHR22777:SF27">
    <property type="entry name" value="MAGNESIUM AND COBALT EFFLUX PROTEIN CORC"/>
    <property type="match status" value="1"/>
</dbReference>
<dbReference type="InterPro" id="IPR054115">
    <property type="entry name" value="CorC_N"/>
</dbReference>
<dbReference type="SUPFAM" id="SSF56176">
    <property type="entry name" value="FAD-binding/transporter-associated domain-like"/>
    <property type="match status" value="1"/>
</dbReference>
<keyword evidence="13" id="KW-1185">Reference proteome</keyword>
<keyword evidence="6" id="KW-0170">Cobalt</keyword>
<dbReference type="Pfam" id="PF21917">
    <property type="entry name" value="NMB0537_N"/>
    <property type="match status" value="1"/>
</dbReference>
<dbReference type="InterPro" id="IPR046342">
    <property type="entry name" value="CBS_dom_sf"/>
</dbReference>
<dbReference type="SUPFAM" id="SSF54631">
    <property type="entry name" value="CBS-domain pair"/>
    <property type="match status" value="1"/>
</dbReference>
<evidence type="ECO:0000256" key="9">
    <source>
        <dbReference type="PROSITE-ProRule" id="PRU00703"/>
    </source>
</evidence>
<keyword evidence="5 9" id="KW-0129">CBS domain</keyword>